<dbReference type="KEGG" id="ccos:Pan44_09700"/>
<accession>A0A517SA48</accession>
<dbReference type="Proteomes" id="UP000315700">
    <property type="component" value="Chromosome"/>
</dbReference>
<dbReference type="AlphaFoldDB" id="A0A517SA48"/>
<evidence type="ECO:0000313" key="1">
    <source>
        <dbReference type="EMBL" id="QDT52956.1"/>
    </source>
</evidence>
<organism evidence="1 2">
    <name type="scientific">Caulifigura coniformis</name>
    <dbReference type="NCBI Taxonomy" id="2527983"/>
    <lineage>
        <taxon>Bacteria</taxon>
        <taxon>Pseudomonadati</taxon>
        <taxon>Planctomycetota</taxon>
        <taxon>Planctomycetia</taxon>
        <taxon>Planctomycetales</taxon>
        <taxon>Planctomycetaceae</taxon>
        <taxon>Caulifigura</taxon>
    </lineage>
</organism>
<evidence type="ECO:0000313" key="2">
    <source>
        <dbReference type="Proteomes" id="UP000315700"/>
    </source>
</evidence>
<protein>
    <submittedName>
        <fullName evidence="1">Uncharacterized protein</fullName>
    </submittedName>
</protein>
<dbReference type="EMBL" id="CP036271">
    <property type="protein sequence ID" value="QDT52956.1"/>
    <property type="molecule type" value="Genomic_DNA"/>
</dbReference>
<dbReference type="RefSeq" id="WP_145027752.1">
    <property type="nucleotide sequence ID" value="NZ_CP036271.1"/>
</dbReference>
<reference evidence="1 2" key="1">
    <citation type="submission" date="2019-02" db="EMBL/GenBank/DDBJ databases">
        <title>Deep-cultivation of Planctomycetes and their phenomic and genomic characterization uncovers novel biology.</title>
        <authorList>
            <person name="Wiegand S."/>
            <person name="Jogler M."/>
            <person name="Boedeker C."/>
            <person name="Pinto D."/>
            <person name="Vollmers J."/>
            <person name="Rivas-Marin E."/>
            <person name="Kohn T."/>
            <person name="Peeters S.H."/>
            <person name="Heuer A."/>
            <person name="Rast P."/>
            <person name="Oberbeckmann S."/>
            <person name="Bunk B."/>
            <person name="Jeske O."/>
            <person name="Meyerdierks A."/>
            <person name="Storesund J.E."/>
            <person name="Kallscheuer N."/>
            <person name="Luecker S."/>
            <person name="Lage O.M."/>
            <person name="Pohl T."/>
            <person name="Merkel B.J."/>
            <person name="Hornburger P."/>
            <person name="Mueller R.-W."/>
            <person name="Bruemmer F."/>
            <person name="Labrenz M."/>
            <person name="Spormann A.M."/>
            <person name="Op den Camp H."/>
            <person name="Overmann J."/>
            <person name="Amann R."/>
            <person name="Jetten M.S.M."/>
            <person name="Mascher T."/>
            <person name="Medema M.H."/>
            <person name="Devos D.P."/>
            <person name="Kaster A.-K."/>
            <person name="Ovreas L."/>
            <person name="Rohde M."/>
            <person name="Galperin M.Y."/>
            <person name="Jogler C."/>
        </authorList>
    </citation>
    <scope>NUCLEOTIDE SEQUENCE [LARGE SCALE GENOMIC DNA]</scope>
    <source>
        <strain evidence="1 2">Pan44</strain>
    </source>
</reference>
<gene>
    <name evidence="1" type="ORF">Pan44_09700</name>
</gene>
<dbReference type="InParanoid" id="A0A517SA48"/>
<sequence length="106" mass="11728">MPSQRFHGADITDQHRELLGAAEEIWFVDPHHGTGQDARHPWMELVVSVPPPIPDVVDPSAAQTDPAIIEIEVDSTNHHELNQLRERVNRLCGRPAITPPHATGSP</sequence>
<name>A0A517SA48_9PLAN</name>
<keyword evidence="2" id="KW-1185">Reference proteome</keyword>
<proteinExistence type="predicted"/>